<keyword evidence="14" id="KW-1185">Reference proteome</keyword>
<evidence type="ECO:0000256" key="6">
    <source>
        <dbReference type="ARBA" id="ARBA00054425"/>
    </source>
</evidence>
<comment type="similarity">
    <text evidence="4">Belongs to the MoaD family.</text>
</comment>
<organism evidence="13 14">
    <name type="scientific">Jeotgalibacillus soli</name>
    <dbReference type="NCBI Taxonomy" id="889306"/>
    <lineage>
        <taxon>Bacteria</taxon>
        <taxon>Bacillati</taxon>
        <taxon>Bacillota</taxon>
        <taxon>Bacilli</taxon>
        <taxon>Bacillales</taxon>
        <taxon>Caryophanaceae</taxon>
        <taxon>Jeotgalibacillus</taxon>
    </lineage>
</organism>
<name>A0A0C2W5P4_9BACL</name>
<dbReference type="SUPFAM" id="SSF54285">
    <property type="entry name" value="MoaD/ThiS"/>
    <property type="match status" value="1"/>
</dbReference>
<dbReference type="UniPathway" id="UPA00344"/>
<evidence type="ECO:0000256" key="3">
    <source>
        <dbReference type="ARBA" id="ARBA00023150"/>
    </source>
</evidence>
<dbReference type="CDD" id="cd00754">
    <property type="entry name" value="Ubl_MoaD"/>
    <property type="match status" value="1"/>
</dbReference>
<dbReference type="EMBL" id="JXRP01000006">
    <property type="protein sequence ID" value="KIL51901.1"/>
    <property type="molecule type" value="Genomic_DNA"/>
</dbReference>
<dbReference type="Pfam" id="PF02597">
    <property type="entry name" value="ThiS"/>
    <property type="match status" value="1"/>
</dbReference>
<protein>
    <recommendedName>
        <fullName evidence="5">Molybdopterin synthase sulfur carrier subunit</fullName>
    </recommendedName>
    <alternativeName>
        <fullName evidence="11">MPT synthase subunit 1</fullName>
    </alternativeName>
    <alternativeName>
        <fullName evidence="8">Molybdenum cofactor biosynthesis protein D</fullName>
    </alternativeName>
    <alternativeName>
        <fullName evidence="10">Molybdopterin-converting factor small subunit</fullName>
    </alternativeName>
    <alternativeName>
        <fullName evidence="9">Molybdopterin-converting factor subunit 1</fullName>
    </alternativeName>
    <alternativeName>
        <fullName evidence="12">Sulfur carrier protein MoaD</fullName>
    </alternativeName>
</protein>
<evidence type="ECO:0000256" key="7">
    <source>
        <dbReference type="ARBA" id="ARBA00063099"/>
    </source>
</evidence>
<evidence type="ECO:0000313" key="14">
    <source>
        <dbReference type="Proteomes" id="UP000031938"/>
    </source>
</evidence>
<accession>A0A0C2W5P4</accession>
<gene>
    <name evidence="13" type="ORF">KP78_02710</name>
</gene>
<evidence type="ECO:0000313" key="13">
    <source>
        <dbReference type="EMBL" id="KIL51901.1"/>
    </source>
</evidence>
<dbReference type="PATRIC" id="fig|889306.3.peg.275"/>
<dbReference type="PANTHER" id="PTHR33359">
    <property type="entry name" value="MOLYBDOPTERIN SYNTHASE SULFUR CARRIER SUBUNIT"/>
    <property type="match status" value="1"/>
</dbReference>
<comment type="caution">
    <text evidence="13">The sequence shown here is derived from an EMBL/GenBank/DDBJ whole genome shotgun (WGS) entry which is preliminary data.</text>
</comment>
<evidence type="ECO:0000256" key="4">
    <source>
        <dbReference type="ARBA" id="ARBA00024200"/>
    </source>
</evidence>
<evidence type="ECO:0000256" key="11">
    <source>
        <dbReference type="ARBA" id="ARBA00078020"/>
    </source>
</evidence>
<evidence type="ECO:0000256" key="2">
    <source>
        <dbReference type="ARBA" id="ARBA00022741"/>
    </source>
</evidence>
<dbReference type="InterPro" id="IPR016155">
    <property type="entry name" value="Mopterin_synth/thiamin_S_b"/>
</dbReference>
<dbReference type="GO" id="GO:1990133">
    <property type="term" value="C:molybdopterin adenylyltransferase complex"/>
    <property type="evidence" value="ECO:0007669"/>
    <property type="project" value="TreeGrafter"/>
</dbReference>
<dbReference type="InterPro" id="IPR012675">
    <property type="entry name" value="Beta-grasp_dom_sf"/>
</dbReference>
<dbReference type="AlphaFoldDB" id="A0A0C2W5P4"/>
<dbReference type="InterPro" id="IPR044672">
    <property type="entry name" value="MOCS2A"/>
</dbReference>
<keyword evidence="2" id="KW-0547">Nucleotide-binding</keyword>
<keyword evidence="3" id="KW-0501">Molybdenum cofactor biosynthesis</keyword>
<dbReference type="GO" id="GO:0006777">
    <property type="term" value="P:Mo-molybdopterin cofactor biosynthetic process"/>
    <property type="evidence" value="ECO:0007669"/>
    <property type="project" value="UniProtKB-KW"/>
</dbReference>
<reference evidence="13 14" key="1">
    <citation type="submission" date="2015-01" db="EMBL/GenBank/DDBJ databases">
        <title>Genome sequencing of Jeotgalibacillus soli.</title>
        <authorList>
            <person name="Goh K.M."/>
            <person name="Chan K.-G."/>
            <person name="Yaakop A.S."/>
            <person name="Ee R."/>
            <person name="Gan H.M."/>
            <person name="Chan C.S."/>
        </authorList>
    </citation>
    <scope>NUCLEOTIDE SEQUENCE [LARGE SCALE GENOMIC DNA]</scope>
    <source>
        <strain evidence="13 14">P9</strain>
    </source>
</reference>
<sequence length="76" mass="8342">MINIKVFAHLREKLGGEQLTVDHTEITVKELLQELAEKYSIKTDSIMVAINEEYADSEDLVQSGDTVALIPPVSGG</sequence>
<dbReference type="RefSeq" id="WP_041085653.1">
    <property type="nucleotide sequence ID" value="NZ_JXRP01000006.1"/>
</dbReference>
<dbReference type="STRING" id="889306.KP78_02710"/>
<comment type="function">
    <text evidence="6">Involved in sulfur transfer in the conversion of molybdopterin precursor Z to molybdopterin.</text>
</comment>
<dbReference type="OrthoDB" id="9801945at2"/>
<dbReference type="FunFam" id="3.10.20.30:FF:000010">
    <property type="entry name" value="Molybdopterin synthase sulfur carrier subunit"/>
    <property type="match status" value="1"/>
</dbReference>
<dbReference type="Gene3D" id="3.10.20.30">
    <property type="match status" value="1"/>
</dbReference>
<dbReference type="Proteomes" id="UP000031938">
    <property type="component" value="Unassembled WGS sequence"/>
</dbReference>
<comment type="pathway">
    <text evidence="1">Cofactor biosynthesis; molybdopterin biosynthesis.</text>
</comment>
<dbReference type="NCBIfam" id="TIGR01682">
    <property type="entry name" value="moaD"/>
    <property type="match status" value="1"/>
</dbReference>
<evidence type="ECO:0000256" key="10">
    <source>
        <dbReference type="ARBA" id="ARBA00077809"/>
    </source>
</evidence>
<evidence type="ECO:0000256" key="1">
    <source>
        <dbReference type="ARBA" id="ARBA00005046"/>
    </source>
</evidence>
<evidence type="ECO:0000256" key="12">
    <source>
        <dbReference type="ARBA" id="ARBA00078992"/>
    </source>
</evidence>
<proteinExistence type="inferred from homology"/>
<dbReference type="GO" id="GO:0000166">
    <property type="term" value="F:nucleotide binding"/>
    <property type="evidence" value="ECO:0007669"/>
    <property type="project" value="UniProtKB-KW"/>
</dbReference>
<evidence type="ECO:0000256" key="9">
    <source>
        <dbReference type="ARBA" id="ARBA00076711"/>
    </source>
</evidence>
<evidence type="ECO:0000256" key="5">
    <source>
        <dbReference type="ARBA" id="ARBA00024247"/>
    </source>
</evidence>
<evidence type="ECO:0000256" key="8">
    <source>
        <dbReference type="ARBA" id="ARBA00075076"/>
    </source>
</evidence>
<dbReference type="InterPro" id="IPR003749">
    <property type="entry name" value="ThiS/MoaD-like"/>
</dbReference>
<dbReference type="PANTHER" id="PTHR33359:SF1">
    <property type="entry name" value="MOLYBDOPTERIN SYNTHASE SULFUR CARRIER SUBUNIT"/>
    <property type="match status" value="1"/>
</dbReference>
<comment type="subunit">
    <text evidence="7">Heterotetramer of 2 MoaD subunits and 2 MoaE subunits. Forms a stable heterotetrameric complex of 2 MoaD and 2 MoeB during adenylation of MoaD by MoeB. During catalysis MoaD shuttles between the two heterotetrameric complexes.</text>
</comment>